<dbReference type="InterPro" id="IPR006016">
    <property type="entry name" value="UspA"/>
</dbReference>
<keyword evidence="3" id="KW-0472">Membrane</keyword>
<evidence type="ECO:0000256" key="2">
    <source>
        <dbReference type="SAM" id="MobiDB-lite"/>
    </source>
</evidence>
<proteinExistence type="inferred from homology"/>
<name>A0A1B1KHE5_RHOOP</name>
<dbReference type="SUPFAM" id="SSF52402">
    <property type="entry name" value="Adenine nucleotide alpha hydrolases-like"/>
    <property type="match status" value="1"/>
</dbReference>
<dbReference type="InterPro" id="IPR006015">
    <property type="entry name" value="Universal_stress_UspA"/>
</dbReference>
<keyword evidence="3" id="KW-1133">Transmembrane helix</keyword>
<dbReference type="Pfam" id="PF00582">
    <property type="entry name" value="Usp"/>
    <property type="match status" value="1"/>
</dbReference>
<dbReference type="RefSeq" id="WP_065493550.1">
    <property type="nucleotide sequence ID" value="NZ_CP009112.1"/>
</dbReference>
<dbReference type="Gene3D" id="3.40.50.12370">
    <property type="match status" value="1"/>
</dbReference>
<dbReference type="EMBL" id="CP009112">
    <property type="protein sequence ID" value="ANS32031.1"/>
    <property type="molecule type" value="Genomic_DNA"/>
</dbReference>
<dbReference type="Proteomes" id="UP000186108">
    <property type="component" value="Plasmid pR1CP1"/>
</dbReference>
<keyword evidence="5" id="KW-0614">Plasmid</keyword>
<gene>
    <name evidence="5" type="ORF">R1CP_37125</name>
</gene>
<dbReference type="AlphaFoldDB" id="A0A1B1KHE5"/>
<feature type="region of interest" description="Disordered" evidence="2">
    <location>
        <begin position="205"/>
        <end position="236"/>
    </location>
</feature>
<accession>A0A1B1KHE5</accession>
<dbReference type="PANTHER" id="PTHR46268:SF6">
    <property type="entry name" value="UNIVERSAL STRESS PROTEIN UP12"/>
    <property type="match status" value="1"/>
</dbReference>
<reference evidence="5 6" key="1">
    <citation type="submission" date="2014-07" db="EMBL/GenBank/DDBJ databases">
        <authorList>
            <person name="Zhang J.E."/>
            <person name="Yang H."/>
            <person name="Guo J."/>
            <person name="Deng Z."/>
            <person name="Luo H."/>
            <person name="Luo M."/>
            <person name="Zhao B."/>
        </authorList>
    </citation>
    <scope>NUCLEOTIDE SEQUENCE [LARGE SCALE GENOMIC DNA]</scope>
    <source>
        <strain evidence="5 6">1CP</strain>
        <plasmid evidence="6">Plasmid pr1cp1</plasmid>
    </source>
</reference>
<evidence type="ECO:0000256" key="3">
    <source>
        <dbReference type="SAM" id="Phobius"/>
    </source>
</evidence>
<comment type="similarity">
    <text evidence="1">Belongs to the universal stress protein A family.</text>
</comment>
<keyword evidence="3" id="KW-0812">Transmembrane</keyword>
<organism evidence="5 6">
    <name type="scientific">Rhodococcus opacus</name>
    <name type="common">Nocardia opaca</name>
    <dbReference type="NCBI Taxonomy" id="37919"/>
    <lineage>
        <taxon>Bacteria</taxon>
        <taxon>Bacillati</taxon>
        <taxon>Actinomycetota</taxon>
        <taxon>Actinomycetes</taxon>
        <taxon>Mycobacteriales</taxon>
        <taxon>Nocardiaceae</taxon>
        <taxon>Rhodococcus</taxon>
    </lineage>
</organism>
<dbReference type="PANTHER" id="PTHR46268">
    <property type="entry name" value="STRESS RESPONSE PROTEIN NHAX"/>
    <property type="match status" value="1"/>
</dbReference>
<evidence type="ECO:0000313" key="6">
    <source>
        <dbReference type="Proteomes" id="UP000186108"/>
    </source>
</evidence>
<feature type="transmembrane region" description="Helical" evidence="3">
    <location>
        <begin position="5"/>
        <end position="25"/>
    </location>
</feature>
<evidence type="ECO:0000313" key="5">
    <source>
        <dbReference type="EMBL" id="ANS32031.1"/>
    </source>
</evidence>
<dbReference type="PATRIC" id="fig|37919.13.peg.7822"/>
<feature type="domain" description="UspA" evidence="4">
    <location>
        <begin position="78"/>
        <end position="201"/>
    </location>
</feature>
<sequence length="236" mass="24601">MNSIVVVVFVVGWILIGLATGWWMARRGHSPLWTGIAVALGPLFVPIAFERVERRPLLAASGPGDTGAAESADPRKPRMLIGLDGSAEAERALNAALALMGDRCGALVLAEVVSYDDAIDATKPVAAATERLASAASRIVGVRTTYEVLAGPPGETLRRFADEQGMDLLVVGRRGRGRTPRLLGSVSADLVQHARVPVLVVEPSPVGPVGPGADVPGAVRRESPRDSAPGAAGDRR</sequence>
<feature type="transmembrane region" description="Helical" evidence="3">
    <location>
        <begin position="31"/>
        <end position="49"/>
    </location>
</feature>
<evidence type="ECO:0000259" key="4">
    <source>
        <dbReference type="Pfam" id="PF00582"/>
    </source>
</evidence>
<dbReference type="PRINTS" id="PR01438">
    <property type="entry name" value="UNVRSLSTRESS"/>
</dbReference>
<protein>
    <submittedName>
        <fullName evidence="5">Universal stress protein UspA-like protein</fullName>
    </submittedName>
</protein>
<evidence type="ECO:0000256" key="1">
    <source>
        <dbReference type="ARBA" id="ARBA00008791"/>
    </source>
</evidence>
<dbReference type="CDD" id="cd00293">
    <property type="entry name" value="USP-like"/>
    <property type="match status" value="1"/>
</dbReference>
<geneLocation type="plasmid" evidence="6">
    <name>pr1cp1</name>
</geneLocation>